<sequence>MINKVEIIIFALFFSTFSFNQKSSSVFIKYSSLVQKGESLVLEDNFKKALHYYNVAFQTCTPLASDCFTAMQLAAVNNNSKLFKKFMIKGFQVGLKKVDLIKDSLLYSYFNKKKLNDFAEVKYRKNQFKYEKGLNPFLVDTLNKLSSIDNRYKTMYLDSLARVDTLNRNIYEKIYDSIVSNLVENSLMPLIEKYGFPGQRLTGVAKVGQINDPYNYSFSNNKALFILLHYYSNPKTCEYNSLFKNEVFKGNMRPEVFASIMDFQFKYGKDAYCKAKPYNQWHKSEDSAEFEIINERRRQIGLASFQDEEEKYKRGLNICYKYDNRVYKHIRLFYWCG</sequence>
<dbReference type="OrthoDB" id="1490993at2"/>
<dbReference type="RefSeq" id="WP_079512362.1">
    <property type="nucleotide sequence ID" value="NZ_FUYL01000005.1"/>
</dbReference>
<proteinExistence type="predicted"/>
<evidence type="ECO:0000313" key="1">
    <source>
        <dbReference type="EMBL" id="SKB52023.1"/>
    </source>
</evidence>
<keyword evidence="2" id="KW-1185">Reference proteome</keyword>
<accession>A0A1T5BYC8</accession>
<name>A0A1T5BYC8_9FLAO</name>
<organism evidence="1 2">
    <name type="scientific">Maribacter arcticus</name>
    <dbReference type="NCBI Taxonomy" id="561365"/>
    <lineage>
        <taxon>Bacteria</taxon>
        <taxon>Pseudomonadati</taxon>
        <taxon>Bacteroidota</taxon>
        <taxon>Flavobacteriia</taxon>
        <taxon>Flavobacteriales</taxon>
        <taxon>Flavobacteriaceae</taxon>
        <taxon>Maribacter</taxon>
    </lineage>
</organism>
<reference evidence="2" key="1">
    <citation type="submission" date="2017-02" db="EMBL/GenBank/DDBJ databases">
        <authorList>
            <person name="Varghese N."/>
            <person name="Submissions S."/>
        </authorList>
    </citation>
    <scope>NUCLEOTIDE SEQUENCE [LARGE SCALE GENOMIC DNA]</scope>
    <source>
        <strain evidence="2">DSM 23546</strain>
    </source>
</reference>
<dbReference type="Proteomes" id="UP000190339">
    <property type="component" value="Unassembled WGS sequence"/>
</dbReference>
<dbReference type="AlphaFoldDB" id="A0A1T5BYC8"/>
<protein>
    <submittedName>
        <fullName evidence="1">Uncharacterized protein</fullName>
    </submittedName>
</protein>
<gene>
    <name evidence="1" type="ORF">SAMN05660866_01899</name>
</gene>
<dbReference type="EMBL" id="FUYL01000005">
    <property type="protein sequence ID" value="SKB52023.1"/>
    <property type="molecule type" value="Genomic_DNA"/>
</dbReference>
<evidence type="ECO:0000313" key="2">
    <source>
        <dbReference type="Proteomes" id="UP000190339"/>
    </source>
</evidence>
<dbReference type="STRING" id="561365.SAMN05660866_01899"/>